<evidence type="ECO:0000313" key="1">
    <source>
        <dbReference type="EMBL" id="KAK7279660.1"/>
    </source>
</evidence>
<evidence type="ECO:0000313" key="2">
    <source>
        <dbReference type="Proteomes" id="UP001359559"/>
    </source>
</evidence>
<comment type="caution">
    <text evidence="1">The sequence shown here is derived from an EMBL/GenBank/DDBJ whole genome shotgun (WGS) entry which is preliminary data.</text>
</comment>
<dbReference type="Proteomes" id="UP001359559">
    <property type="component" value="Unassembled WGS sequence"/>
</dbReference>
<reference evidence="1 2" key="1">
    <citation type="submission" date="2024-01" db="EMBL/GenBank/DDBJ databases">
        <title>The genomes of 5 underutilized Papilionoideae crops provide insights into root nodulation and disease resistance.</title>
        <authorList>
            <person name="Yuan L."/>
        </authorList>
    </citation>
    <scope>NUCLEOTIDE SEQUENCE [LARGE SCALE GENOMIC DNA]</scope>
    <source>
        <strain evidence="1">LY-2023</strain>
        <tissue evidence="1">Leaf</tissue>
    </source>
</reference>
<proteinExistence type="predicted"/>
<dbReference type="EMBL" id="JAYKXN010000006">
    <property type="protein sequence ID" value="KAK7279660.1"/>
    <property type="molecule type" value="Genomic_DNA"/>
</dbReference>
<keyword evidence="2" id="KW-1185">Reference proteome</keyword>
<name>A0AAN9FUN4_CLITE</name>
<organism evidence="1 2">
    <name type="scientific">Clitoria ternatea</name>
    <name type="common">Butterfly pea</name>
    <dbReference type="NCBI Taxonomy" id="43366"/>
    <lineage>
        <taxon>Eukaryota</taxon>
        <taxon>Viridiplantae</taxon>
        <taxon>Streptophyta</taxon>
        <taxon>Embryophyta</taxon>
        <taxon>Tracheophyta</taxon>
        <taxon>Spermatophyta</taxon>
        <taxon>Magnoliopsida</taxon>
        <taxon>eudicotyledons</taxon>
        <taxon>Gunneridae</taxon>
        <taxon>Pentapetalae</taxon>
        <taxon>rosids</taxon>
        <taxon>fabids</taxon>
        <taxon>Fabales</taxon>
        <taxon>Fabaceae</taxon>
        <taxon>Papilionoideae</taxon>
        <taxon>50 kb inversion clade</taxon>
        <taxon>NPAAA clade</taxon>
        <taxon>indigoferoid/millettioid clade</taxon>
        <taxon>Phaseoleae</taxon>
        <taxon>Clitoria</taxon>
    </lineage>
</organism>
<accession>A0AAN9FUN4</accession>
<dbReference type="AlphaFoldDB" id="A0AAN9FUN4"/>
<gene>
    <name evidence="1" type="ORF">RJT34_24716</name>
</gene>
<sequence>MTRKVTPARLSFRDKLLGSFALVAIRSRIDLLEAKLVKIEKGYRAFYMTRRLDRAYGDIAWRLDVSKAVLEHLTRMHPDHKPILLRCGGFPLRPRPRPFRFQAM</sequence>
<protein>
    <submittedName>
        <fullName evidence="1">Uncharacterized protein</fullName>
    </submittedName>
</protein>